<keyword evidence="3" id="KW-0807">Transducer</keyword>
<dbReference type="InterPro" id="IPR011025">
    <property type="entry name" value="GproteinA_insert"/>
</dbReference>
<evidence type="ECO:0008006" key="9">
    <source>
        <dbReference type="Google" id="ProtNLM"/>
    </source>
</evidence>
<dbReference type="GO" id="GO:0003924">
    <property type="term" value="F:GTPase activity"/>
    <property type="evidence" value="ECO:0007669"/>
    <property type="project" value="InterPro"/>
</dbReference>
<dbReference type="InterPro" id="IPR027417">
    <property type="entry name" value="P-loop_NTPase"/>
</dbReference>
<dbReference type="Gene3D" id="3.40.50.300">
    <property type="entry name" value="P-loop containing nucleotide triphosphate hydrolases"/>
    <property type="match status" value="2"/>
</dbReference>
<dbReference type="SUPFAM" id="SSF47895">
    <property type="entry name" value="Transducin (alpha subunit), insertion domain"/>
    <property type="match status" value="1"/>
</dbReference>
<dbReference type="Pfam" id="PF00503">
    <property type="entry name" value="G-alpha"/>
    <property type="match status" value="2"/>
</dbReference>
<dbReference type="GO" id="GO:0005525">
    <property type="term" value="F:GTP binding"/>
    <property type="evidence" value="ECO:0007669"/>
    <property type="project" value="UniProtKB-KW"/>
</dbReference>
<evidence type="ECO:0000313" key="7">
    <source>
        <dbReference type="EMBL" id="TEB33752.1"/>
    </source>
</evidence>
<dbReference type="PROSITE" id="PS51882">
    <property type="entry name" value="G_ALPHA"/>
    <property type="match status" value="1"/>
</dbReference>
<gene>
    <name evidence="7" type="ORF">FA13DRAFT_1789589</name>
</gene>
<evidence type="ECO:0000256" key="6">
    <source>
        <dbReference type="SAM" id="MobiDB-lite"/>
    </source>
</evidence>
<dbReference type="STRING" id="71717.A0A4Y7TJN0"/>
<dbReference type="GO" id="GO:0046872">
    <property type="term" value="F:metal ion binding"/>
    <property type="evidence" value="ECO:0007669"/>
    <property type="project" value="UniProtKB-KW"/>
</dbReference>
<dbReference type="Gene3D" id="1.10.400.10">
    <property type="entry name" value="GI Alpha 1, domain 2-like"/>
    <property type="match status" value="1"/>
</dbReference>
<name>A0A4Y7TJN0_COPMI</name>
<sequence>MACCVSDPSSSGALVLDDDPLAAITAPPHDETPEQRQIREAAEAEAKRISDEIDERLRRERENDKKKKRPVKLLLLGQSESGKTATLKNFQLTYARREWAEERAAWRPVIFLNLVRNVNLVVEHLTAEMSDYPVVNHDDSQEDLSRAARTLPRLKFRDEHRQLRTNLVKLNELQLDLERRLGSASLEMWSTTETSAAPFQDVEGTHSSSSRSKNRINEFSINSSNGWKTALGKFKSSKSRGQASGSKGDVTEGDGGDSPVATSPTSGSREWEDDIGETLGSLKEDIKTLWEDSTVQEVLARRKIRLEDMPGFFLNDSERIASRTYQPTDEDVVKARLRTLGVQEYKFIFDHGIDGLLGKNGGYMTLVEPGAVERHGILTLTMSRIYAPPDRYVVLGPLGQYLPSMRSLQKTGKLTGWKTVICYGASVCQCKLLVKAQLILFLNKCDLLRAKLQRGNRIRDSIPSYSDRRNDFDNATSYFKQHFKEIARRNSPMQRPFYVHLTAVIVRVSSSSRPGSYNLEDLLFYFSVVPGTRHTFLPTTLSL</sequence>
<dbReference type="PRINTS" id="PR00318">
    <property type="entry name" value="GPROTEINA"/>
</dbReference>
<accession>A0A4Y7TJN0</accession>
<proteinExistence type="predicted"/>
<keyword evidence="8" id="KW-1185">Reference proteome</keyword>
<comment type="caution">
    <text evidence="7">The sequence shown here is derived from an EMBL/GenBank/DDBJ whole genome shotgun (WGS) entry which is preliminary data.</text>
</comment>
<dbReference type="OrthoDB" id="5817230at2759"/>
<feature type="region of interest" description="Disordered" evidence="6">
    <location>
        <begin position="1"/>
        <end position="64"/>
    </location>
</feature>
<evidence type="ECO:0000256" key="1">
    <source>
        <dbReference type="ARBA" id="ARBA00022741"/>
    </source>
</evidence>
<feature type="region of interest" description="Disordered" evidence="6">
    <location>
        <begin position="197"/>
        <end position="217"/>
    </location>
</feature>
<organism evidence="7 8">
    <name type="scientific">Coprinellus micaceus</name>
    <name type="common">Glistening ink-cap mushroom</name>
    <name type="synonym">Coprinus micaceus</name>
    <dbReference type="NCBI Taxonomy" id="71717"/>
    <lineage>
        <taxon>Eukaryota</taxon>
        <taxon>Fungi</taxon>
        <taxon>Dikarya</taxon>
        <taxon>Basidiomycota</taxon>
        <taxon>Agaricomycotina</taxon>
        <taxon>Agaricomycetes</taxon>
        <taxon>Agaricomycetidae</taxon>
        <taxon>Agaricales</taxon>
        <taxon>Agaricineae</taxon>
        <taxon>Psathyrellaceae</taxon>
        <taxon>Coprinellus</taxon>
    </lineage>
</organism>
<reference evidence="7 8" key="1">
    <citation type="journal article" date="2019" name="Nat. Ecol. Evol.">
        <title>Megaphylogeny resolves global patterns of mushroom evolution.</title>
        <authorList>
            <person name="Varga T."/>
            <person name="Krizsan K."/>
            <person name="Foldi C."/>
            <person name="Dima B."/>
            <person name="Sanchez-Garcia M."/>
            <person name="Sanchez-Ramirez S."/>
            <person name="Szollosi G.J."/>
            <person name="Szarkandi J.G."/>
            <person name="Papp V."/>
            <person name="Albert L."/>
            <person name="Andreopoulos W."/>
            <person name="Angelini C."/>
            <person name="Antonin V."/>
            <person name="Barry K.W."/>
            <person name="Bougher N.L."/>
            <person name="Buchanan P."/>
            <person name="Buyck B."/>
            <person name="Bense V."/>
            <person name="Catcheside P."/>
            <person name="Chovatia M."/>
            <person name="Cooper J."/>
            <person name="Damon W."/>
            <person name="Desjardin D."/>
            <person name="Finy P."/>
            <person name="Geml J."/>
            <person name="Haridas S."/>
            <person name="Hughes K."/>
            <person name="Justo A."/>
            <person name="Karasinski D."/>
            <person name="Kautmanova I."/>
            <person name="Kiss B."/>
            <person name="Kocsube S."/>
            <person name="Kotiranta H."/>
            <person name="LaButti K.M."/>
            <person name="Lechner B.E."/>
            <person name="Liimatainen K."/>
            <person name="Lipzen A."/>
            <person name="Lukacs Z."/>
            <person name="Mihaltcheva S."/>
            <person name="Morgado L.N."/>
            <person name="Niskanen T."/>
            <person name="Noordeloos M.E."/>
            <person name="Ohm R.A."/>
            <person name="Ortiz-Santana B."/>
            <person name="Ovrebo C."/>
            <person name="Racz N."/>
            <person name="Riley R."/>
            <person name="Savchenko A."/>
            <person name="Shiryaev A."/>
            <person name="Soop K."/>
            <person name="Spirin V."/>
            <person name="Szebenyi C."/>
            <person name="Tomsovsky M."/>
            <person name="Tulloss R.E."/>
            <person name="Uehling J."/>
            <person name="Grigoriev I.V."/>
            <person name="Vagvolgyi C."/>
            <person name="Papp T."/>
            <person name="Martin F.M."/>
            <person name="Miettinen O."/>
            <person name="Hibbett D.S."/>
            <person name="Nagy L.G."/>
        </authorList>
    </citation>
    <scope>NUCLEOTIDE SEQUENCE [LARGE SCALE GENOMIC DNA]</scope>
    <source>
        <strain evidence="7 8">FP101781</strain>
    </source>
</reference>
<dbReference type="GO" id="GO:0005834">
    <property type="term" value="C:heterotrimeric G-protein complex"/>
    <property type="evidence" value="ECO:0007669"/>
    <property type="project" value="TreeGrafter"/>
</dbReference>
<feature type="binding site" evidence="4">
    <location>
        <begin position="443"/>
        <end position="446"/>
    </location>
    <ligand>
        <name>GTP</name>
        <dbReference type="ChEBI" id="CHEBI:37565"/>
    </ligand>
</feature>
<protein>
    <recommendedName>
        <fullName evidence="9">G-alpha-domain-containing protein</fullName>
    </recommendedName>
</protein>
<dbReference type="SUPFAM" id="SSF52540">
    <property type="entry name" value="P-loop containing nucleoside triphosphate hydrolases"/>
    <property type="match status" value="2"/>
</dbReference>
<evidence type="ECO:0000313" key="8">
    <source>
        <dbReference type="Proteomes" id="UP000298030"/>
    </source>
</evidence>
<dbReference type="GO" id="GO:0007188">
    <property type="term" value="P:adenylate cyclase-modulating G protein-coupled receptor signaling pathway"/>
    <property type="evidence" value="ECO:0007669"/>
    <property type="project" value="TreeGrafter"/>
</dbReference>
<evidence type="ECO:0000256" key="5">
    <source>
        <dbReference type="PIRSR" id="PIRSR601019-2"/>
    </source>
</evidence>
<dbReference type="SMART" id="SM00275">
    <property type="entry name" value="G_alpha"/>
    <property type="match status" value="1"/>
</dbReference>
<dbReference type="AlphaFoldDB" id="A0A4Y7TJN0"/>
<dbReference type="PANTHER" id="PTHR10218:SF360">
    <property type="entry name" value="GUANINE NUCLEOTIDE-BINDING PROTEIN SUBUNIT ALPHA HOMOLOG"/>
    <property type="match status" value="1"/>
</dbReference>
<keyword evidence="2 4" id="KW-0342">GTP-binding</keyword>
<feature type="binding site" evidence="5">
    <location>
        <position position="339"/>
    </location>
    <ligand>
        <name>Mg(2+)</name>
        <dbReference type="ChEBI" id="CHEBI:18420"/>
    </ligand>
</feature>
<feature type="region of interest" description="Disordered" evidence="6">
    <location>
        <begin position="234"/>
        <end position="273"/>
    </location>
</feature>
<keyword evidence="5" id="KW-0460">Magnesium</keyword>
<dbReference type="GO" id="GO:0031683">
    <property type="term" value="F:G-protein beta/gamma-subunit complex binding"/>
    <property type="evidence" value="ECO:0007669"/>
    <property type="project" value="InterPro"/>
</dbReference>
<evidence type="ECO:0000256" key="3">
    <source>
        <dbReference type="ARBA" id="ARBA00023224"/>
    </source>
</evidence>
<dbReference type="Proteomes" id="UP000298030">
    <property type="component" value="Unassembled WGS sequence"/>
</dbReference>
<evidence type="ECO:0000256" key="2">
    <source>
        <dbReference type="ARBA" id="ARBA00023134"/>
    </source>
</evidence>
<keyword evidence="1 4" id="KW-0547">Nucleotide-binding</keyword>
<dbReference type="GO" id="GO:0001664">
    <property type="term" value="F:G protein-coupled receptor binding"/>
    <property type="evidence" value="ECO:0007669"/>
    <property type="project" value="TreeGrafter"/>
</dbReference>
<evidence type="ECO:0000256" key="4">
    <source>
        <dbReference type="PIRSR" id="PIRSR601019-1"/>
    </source>
</evidence>
<keyword evidence="5" id="KW-0479">Metal-binding</keyword>
<dbReference type="EMBL" id="QPFP01000011">
    <property type="protein sequence ID" value="TEB33752.1"/>
    <property type="molecule type" value="Genomic_DNA"/>
</dbReference>
<dbReference type="GO" id="GO:0005737">
    <property type="term" value="C:cytoplasm"/>
    <property type="evidence" value="ECO:0007669"/>
    <property type="project" value="TreeGrafter"/>
</dbReference>
<dbReference type="PANTHER" id="PTHR10218">
    <property type="entry name" value="GTP-BINDING PROTEIN ALPHA SUBUNIT"/>
    <property type="match status" value="1"/>
</dbReference>
<feature type="compositionally biased region" description="Basic and acidic residues" evidence="6">
    <location>
        <begin position="28"/>
        <end position="64"/>
    </location>
</feature>
<dbReference type="InterPro" id="IPR001019">
    <property type="entry name" value="Gprotein_alpha_su"/>
</dbReference>
<feature type="compositionally biased region" description="Polar residues" evidence="6">
    <location>
        <begin position="205"/>
        <end position="217"/>
    </location>
</feature>